<evidence type="ECO:0000313" key="6">
    <source>
        <dbReference type="EMBL" id="SEG93087.1"/>
    </source>
</evidence>
<dbReference type="OrthoDB" id="6882680at2"/>
<evidence type="ECO:0000256" key="3">
    <source>
        <dbReference type="PROSITE-ProRule" id="PRU10007"/>
    </source>
</evidence>
<protein>
    <submittedName>
        <fullName evidence="6">Aldehyde dehydrogenase (NAD+)</fullName>
    </submittedName>
</protein>
<dbReference type="InterPro" id="IPR016162">
    <property type="entry name" value="Ald_DH_N"/>
</dbReference>
<evidence type="ECO:0000259" key="5">
    <source>
        <dbReference type="Pfam" id="PF00171"/>
    </source>
</evidence>
<sequence>MTAIAEPVLGRHGSFVSGAEATDAGGRYRAVVNPADGSLLAEVADGTPEVVDRAVAAAVGAARVWRSTAPARRGRILLDIAAAIRADAEAIARAETLDNGKPLSQAASDVESAARYFEFFGGYADKFNGDAIPLGQGYVSYTIHEPFGVVGHILPWNAPLQQAARGIAPCLAAGNAVVAKPSEETPLSTLRLARIAVECGLPAGVFNVVTGTGAEVGAALCAHPDVRRLAFTGSVATGRVVAAAAADRVIPSTLELGGKSANIVFADADLDEAVAGAVKASMVNAGQICSAGTRLLVDERISARFVERLTATLSGMSVGPGIDDPDIGAITTRDQFAKVKRYIQIAEAEGATAIRCGRAVADRPAGGFYVDPVVFVEVRGDMTIAREEVFGPVLSVQTFRDEQEAVTIANDSEYGLAAGVWTADIGTALRVARDLEVGQVFVNEYFAGGVETPFGGVKRSGYGREKGLAAMYEYTQSKAVNIRIG</sequence>
<dbReference type="GO" id="GO:0016620">
    <property type="term" value="F:oxidoreductase activity, acting on the aldehyde or oxo group of donors, NAD or NADP as acceptor"/>
    <property type="evidence" value="ECO:0007669"/>
    <property type="project" value="InterPro"/>
</dbReference>
<dbReference type="FunFam" id="3.40.605.10:FF:000007">
    <property type="entry name" value="NAD/NADP-dependent betaine aldehyde dehydrogenase"/>
    <property type="match status" value="1"/>
</dbReference>
<evidence type="ECO:0000313" key="7">
    <source>
        <dbReference type="Proteomes" id="UP000236754"/>
    </source>
</evidence>
<gene>
    <name evidence="6" type="ORF">SAMN05216223_12720</name>
</gene>
<proteinExistence type="inferred from homology"/>
<accession>A0A1H6E619</accession>
<dbReference type="PANTHER" id="PTHR11699">
    <property type="entry name" value="ALDEHYDE DEHYDROGENASE-RELATED"/>
    <property type="match status" value="1"/>
</dbReference>
<keyword evidence="7" id="KW-1185">Reference proteome</keyword>
<organism evidence="6 7">
    <name type="scientific">Actinacidiphila yanglinensis</name>
    <dbReference type="NCBI Taxonomy" id="310779"/>
    <lineage>
        <taxon>Bacteria</taxon>
        <taxon>Bacillati</taxon>
        <taxon>Actinomycetota</taxon>
        <taxon>Actinomycetes</taxon>
        <taxon>Kitasatosporales</taxon>
        <taxon>Streptomycetaceae</taxon>
        <taxon>Actinacidiphila</taxon>
    </lineage>
</organism>
<dbReference type="FunFam" id="3.40.309.10:FF:000012">
    <property type="entry name" value="Betaine aldehyde dehydrogenase"/>
    <property type="match status" value="1"/>
</dbReference>
<dbReference type="Pfam" id="PF00171">
    <property type="entry name" value="Aldedh"/>
    <property type="match status" value="1"/>
</dbReference>
<evidence type="ECO:0000256" key="2">
    <source>
        <dbReference type="ARBA" id="ARBA00023002"/>
    </source>
</evidence>
<dbReference type="Proteomes" id="UP000236754">
    <property type="component" value="Unassembled WGS sequence"/>
</dbReference>
<dbReference type="Gene3D" id="3.40.309.10">
    <property type="entry name" value="Aldehyde Dehydrogenase, Chain A, domain 2"/>
    <property type="match status" value="1"/>
</dbReference>
<name>A0A1H6E619_9ACTN</name>
<reference evidence="6 7" key="1">
    <citation type="submission" date="2016-10" db="EMBL/GenBank/DDBJ databases">
        <authorList>
            <person name="de Groot N.N."/>
        </authorList>
    </citation>
    <scope>NUCLEOTIDE SEQUENCE [LARGE SCALE GENOMIC DNA]</scope>
    <source>
        <strain evidence="6 7">CGMCC 4.2023</strain>
    </source>
</reference>
<dbReference type="InterPro" id="IPR016163">
    <property type="entry name" value="Ald_DH_C"/>
</dbReference>
<dbReference type="Gene3D" id="3.40.605.10">
    <property type="entry name" value="Aldehyde Dehydrogenase, Chain A, domain 1"/>
    <property type="match status" value="1"/>
</dbReference>
<dbReference type="AlphaFoldDB" id="A0A1H6E619"/>
<dbReference type="InterPro" id="IPR016161">
    <property type="entry name" value="Ald_DH/histidinol_DH"/>
</dbReference>
<feature type="domain" description="Aldehyde dehydrogenase" evidence="5">
    <location>
        <begin position="28"/>
        <end position="480"/>
    </location>
</feature>
<evidence type="ECO:0000256" key="1">
    <source>
        <dbReference type="ARBA" id="ARBA00009986"/>
    </source>
</evidence>
<feature type="active site" evidence="3">
    <location>
        <position position="255"/>
    </location>
</feature>
<dbReference type="InterPro" id="IPR015590">
    <property type="entry name" value="Aldehyde_DH_dom"/>
</dbReference>
<keyword evidence="2 4" id="KW-0560">Oxidoreductase</keyword>
<dbReference type="PROSITE" id="PS00687">
    <property type="entry name" value="ALDEHYDE_DEHYDR_GLU"/>
    <property type="match status" value="1"/>
</dbReference>
<dbReference type="InterPro" id="IPR029510">
    <property type="entry name" value="Ald_DH_CS_GLU"/>
</dbReference>
<evidence type="ECO:0000256" key="4">
    <source>
        <dbReference type="RuleBase" id="RU003345"/>
    </source>
</evidence>
<dbReference type="EMBL" id="FNVU01000027">
    <property type="protein sequence ID" value="SEG93087.1"/>
    <property type="molecule type" value="Genomic_DNA"/>
</dbReference>
<comment type="similarity">
    <text evidence="1 4">Belongs to the aldehyde dehydrogenase family.</text>
</comment>
<dbReference type="RefSeq" id="WP_103890490.1">
    <property type="nucleotide sequence ID" value="NZ_FNVU01000027.1"/>
</dbReference>
<dbReference type="SUPFAM" id="SSF53720">
    <property type="entry name" value="ALDH-like"/>
    <property type="match status" value="1"/>
</dbReference>